<dbReference type="EMBL" id="JAHRIQ010075582">
    <property type="protein sequence ID" value="MEQ2246036.1"/>
    <property type="molecule type" value="Genomic_DNA"/>
</dbReference>
<evidence type="ECO:0000256" key="1">
    <source>
        <dbReference type="SAM" id="MobiDB-lite"/>
    </source>
</evidence>
<accession>A0ABV0UP82</accession>
<feature type="region of interest" description="Disordered" evidence="1">
    <location>
        <begin position="1"/>
        <end position="23"/>
    </location>
</feature>
<keyword evidence="3" id="KW-1185">Reference proteome</keyword>
<feature type="region of interest" description="Disordered" evidence="1">
    <location>
        <begin position="44"/>
        <end position="64"/>
    </location>
</feature>
<proteinExistence type="predicted"/>
<evidence type="ECO:0000313" key="2">
    <source>
        <dbReference type="EMBL" id="MEQ2246036.1"/>
    </source>
</evidence>
<comment type="caution">
    <text evidence="2">The sequence shown here is derived from an EMBL/GenBank/DDBJ whole genome shotgun (WGS) entry which is preliminary data.</text>
</comment>
<reference evidence="2 3" key="1">
    <citation type="submission" date="2021-06" db="EMBL/GenBank/DDBJ databases">
        <authorList>
            <person name="Palmer J.M."/>
        </authorList>
    </citation>
    <scope>NUCLEOTIDE SEQUENCE [LARGE SCALE GENOMIC DNA]</scope>
    <source>
        <strain evidence="3">if_2019</strain>
        <tissue evidence="2">Muscle</tissue>
    </source>
</reference>
<sequence>MEAESRFNKFIEGQQSENGTPSGFPYGQLLIRLNKQHLWSYSRGAAPANPVGERKKHNAHEPTHNLRSMTNIASVNFLIPEKLKVKKKGILQINVKKTPS</sequence>
<gene>
    <name evidence="2" type="ORF">ILYODFUR_034175</name>
</gene>
<dbReference type="Proteomes" id="UP001482620">
    <property type="component" value="Unassembled WGS sequence"/>
</dbReference>
<name>A0ABV0UP82_9TELE</name>
<organism evidence="2 3">
    <name type="scientific">Ilyodon furcidens</name>
    <name type="common">goldbreast splitfin</name>
    <dbReference type="NCBI Taxonomy" id="33524"/>
    <lineage>
        <taxon>Eukaryota</taxon>
        <taxon>Metazoa</taxon>
        <taxon>Chordata</taxon>
        <taxon>Craniata</taxon>
        <taxon>Vertebrata</taxon>
        <taxon>Euteleostomi</taxon>
        <taxon>Actinopterygii</taxon>
        <taxon>Neopterygii</taxon>
        <taxon>Teleostei</taxon>
        <taxon>Neoteleostei</taxon>
        <taxon>Acanthomorphata</taxon>
        <taxon>Ovalentaria</taxon>
        <taxon>Atherinomorphae</taxon>
        <taxon>Cyprinodontiformes</taxon>
        <taxon>Goodeidae</taxon>
        <taxon>Ilyodon</taxon>
    </lineage>
</organism>
<protein>
    <submittedName>
        <fullName evidence="2">Uncharacterized protein</fullName>
    </submittedName>
</protein>
<evidence type="ECO:0000313" key="3">
    <source>
        <dbReference type="Proteomes" id="UP001482620"/>
    </source>
</evidence>